<dbReference type="AlphaFoldDB" id="A0A1V5T3X4"/>
<organism evidence="1">
    <name type="scientific">Candidatus Atribacter allofermentans</name>
    <dbReference type="NCBI Taxonomy" id="1852833"/>
    <lineage>
        <taxon>Bacteria</taxon>
        <taxon>Pseudomonadati</taxon>
        <taxon>Atribacterota</taxon>
        <taxon>Atribacteria</taxon>
        <taxon>Atribacterales</taxon>
        <taxon>Atribacteraceae</taxon>
        <taxon>Atribacter</taxon>
    </lineage>
</organism>
<protein>
    <submittedName>
        <fullName evidence="1">Uncharacterized protein</fullName>
    </submittedName>
</protein>
<name>A0A1V5T3X4_9BACT</name>
<sequence length="106" mass="12087">MHTDIYPNTNIPACIRQYGLWDEFKNPSKAEAWGLVMKEICNVGGNYGIPKIKQRAVQKAVEILGWANICQTENQEATRAHFFQIYESLVNREKQEILACETLGEA</sequence>
<gene>
    <name evidence="1" type="ORF">BWY41_00127</name>
</gene>
<evidence type="ECO:0000313" key="1">
    <source>
        <dbReference type="EMBL" id="OQA61447.1"/>
    </source>
</evidence>
<proteinExistence type="predicted"/>
<reference evidence="1" key="1">
    <citation type="submission" date="2017-02" db="EMBL/GenBank/DDBJ databases">
        <title>Delving into the versatile metabolic prowess of the omnipresent phylum Bacteroidetes.</title>
        <authorList>
            <person name="Nobu M.K."/>
            <person name="Mei R."/>
            <person name="Narihiro T."/>
            <person name="Kuroda K."/>
            <person name="Liu W.-T."/>
        </authorList>
    </citation>
    <scope>NUCLEOTIDE SEQUENCE</scope>
    <source>
        <strain evidence="1">ADurb.Bin276</strain>
    </source>
</reference>
<comment type="caution">
    <text evidence="1">The sequence shown here is derived from an EMBL/GenBank/DDBJ whole genome shotgun (WGS) entry which is preliminary data.</text>
</comment>
<dbReference type="Proteomes" id="UP000485569">
    <property type="component" value="Unassembled WGS sequence"/>
</dbReference>
<accession>A0A1V5T3X4</accession>
<dbReference type="EMBL" id="MWBQ01000018">
    <property type="protein sequence ID" value="OQA61447.1"/>
    <property type="molecule type" value="Genomic_DNA"/>
</dbReference>